<dbReference type="EMBL" id="CM042010">
    <property type="protein sequence ID" value="KAI3783196.1"/>
    <property type="molecule type" value="Genomic_DNA"/>
</dbReference>
<reference evidence="2" key="1">
    <citation type="journal article" date="2022" name="Mol. Ecol. Resour.">
        <title>The genomes of chicory, endive, great burdock and yacon provide insights into Asteraceae palaeo-polyploidization history and plant inulin production.</title>
        <authorList>
            <person name="Fan W."/>
            <person name="Wang S."/>
            <person name="Wang H."/>
            <person name="Wang A."/>
            <person name="Jiang F."/>
            <person name="Liu H."/>
            <person name="Zhao H."/>
            <person name="Xu D."/>
            <person name="Zhang Y."/>
        </authorList>
    </citation>
    <scope>NUCLEOTIDE SEQUENCE [LARGE SCALE GENOMIC DNA]</scope>
    <source>
        <strain evidence="2">cv. Punajuju</strain>
    </source>
</reference>
<gene>
    <name evidence="1" type="ORF">L2E82_13260</name>
</gene>
<organism evidence="1 2">
    <name type="scientific">Cichorium intybus</name>
    <name type="common">Chicory</name>
    <dbReference type="NCBI Taxonomy" id="13427"/>
    <lineage>
        <taxon>Eukaryota</taxon>
        <taxon>Viridiplantae</taxon>
        <taxon>Streptophyta</taxon>
        <taxon>Embryophyta</taxon>
        <taxon>Tracheophyta</taxon>
        <taxon>Spermatophyta</taxon>
        <taxon>Magnoliopsida</taxon>
        <taxon>eudicotyledons</taxon>
        <taxon>Gunneridae</taxon>
        <taxon>Pentapetalae</taxon>
        <taxon>asterids</taxon>
        <taxon>campanulids</taxon>
        <taxon>Asterales</taxon>
        <taxon>Asteraceae</taxon>
        <taxon>Cichorioideae</taxon>
        <taxon>Cichorieae</taxon>
        <taxon>Cichoriinae</taxon>
        <taxon>Cichorium</taxon>
    </lineage>
</organism>
<accession>A0ACB9GJD0</accession>
<dbReference type="Proteomes" id="UP001055811">
    <property type="component" value="Linkage Group LG02"/>
</dbReference>
<evidence type="ECO:0000313" key="2">
    <source>
        <dbReference type="Proteomes" id="UP001055811"/>
    </source>
</evidence>
<evidence type="ECO:0000313" key="1">
    <source>
        <dbReference type="EMBL" id="KAI3783196.1"/>
    </source>
</evidence>
<name>A0ACB9GJD0_CICIN</name>
<sequence>MAQALTEENEAIATESKQAFEYLTVTQSVFNGSIQLRTIVLPILAVFVGLFVVVYAIGMKRKRSYINKRMSMMWRWATGGISSVSMVVALSRKPSRHHLSNGVAPKPVIGGSGGRSDGGIAVVKKEYAGTGVFLLEDTVMIYLN</sequence>
<comment type="caution">
    <text evidence="1">The sequence shown here is derived from an EMBL/GenBank/DDBJ whole genome shotgun (WGS) entry which is preliminary data.</text>
</comment>
<proteinExistence type="predicted"/>
<keyword evidence="2" id="KW-1185">Reference proteome</keyword>
<reference evidence="1 2" key="2">
    <citation type="journal article" date="2022" name="Mol. Ecol. Resour.">
        <title>The genomes of chicory, endive, great burdock and yacon provide insights into Asteraceae paleo-polyploidization history and plant inulin production.</title>
        <authorList>
            <person name="Fan W."/>
            <person name="Wang S."/>
            <person name="Wang H."/>
            <person name="Wang A."/>
            <person name="Jiang F."/>
            <person name="Liu H."/>
            <person name="Zhao H."/>
            <person name="Xu D."/>
            <person name="Zhang Y."/>
        </authorList>
    </citation>
    <scope>NUCLEOTIDE SEQUENCE [LARGE SCALE GENOMIC DNA]</scope>
    <source>
        <strain evidence="2">cv. Punajuju</strain>
        <tissue evidence="1">Leaves</tissue>
    </source>
</reference>
<protein>
    <submittedName>
        <fullName evidence="1">Uncharacterized protein</fullName>
    </submittedName>
</protein>